<dbReference type="EMBL" id="JYDP01000051">
    <property type="protein sequence ID" value="KRZ11296.1"/>
    <property type="molecule type" value="Genomic_DNA"/>
</dbReference>
<comment type="caution">
    <text evidence="2">The sequence shown here is derived from an EMBL/GenBank/DDBJ whole genome shotgun (WGS) entry which is preliminary data.</text>
</comment>
<organism evidence="2 3">
    <name type="scientific">Trichinella zimbabwensis</name>
    <dbReference type="NCBI Taxonomy" id="268475"/>
    <lineage>
        <taxon>Eukaryota</taxon>
        <taxon>Metazoa</taxon>
        <taxon>Ecdysozoa</taxon>
        <taxon>Nematoda</taxon>
        <taxon>Enoplea</taxon>
        <taxon>Dorylaimia</taxon>
        <taxon>Trichinellida</taxon>
        <taxon>Trichinellidae</taxon>
        <taxon>Trichinella</taxon>
    </lineage>
</organism>
<proteinExistence type="predicted"/>
<gene>
    <name evidence="2" type="ORF">T11_12407</name>
</gene>
<evidence type="ECO:0000313" key="2">
    <source>
        <dbReference type="EMBL" id="KRZ11296.1"/>
    </source>
</evidence>
<reference evidence="2 3" key="1">
    <citation type="submission" date="2015-01" db="EMBL/GenBank/DDBJ databases">
        <title>Evolution of Trichinella species and genotypes.</title>
        <authorList>
            <person name="Korhonen P.K."/>
            <person name="Edoardo P."/>
            <person name="Giuseppe L.R."/>
            <person name="Gasser R.B."/>
        </authorList>
    </citation>
    <scope>NUCLEOTIDE SEQUENCE [LARGE SCALE GENOMIC DNA]</scope>
    <source>
        <strain evidence="2">ISS1029</strain>
    </source>
</reference>
<feature type="compositionally biased region" description="Low complexity" evidence="1">
    <location>
        <begin position="103"/>
        <end position="114"/>
    </location>
</feature>
<sequence>MRFHRAPVSSASQGHSSEDHVVTIALDSTSFVKQWQELALISSRQQSHDKKSLGAAEPDDREQRDPMPRMGDTGHWREKAAATYSPSEHPGDPESYPQPPERSPSGPGKSASAPQQPEDVEQSDNFRSFKLADTFIQCLFRNSKCSASSTRNESSGNSSHQEPLDAVVIGKDSFGPSRMRYGRPFEELFSDMTSFTLFCVKSKRASTIDHWCSWVMTSPVKQH</sequence>
<feature type="region of interest" description="Disordered" evidence="1">
    <location>
        <begin position="42"/>
        <end position="123"/>
    </location>
</feature>
<dbReference type="AlphaFoldDB" id="A0A0V1HM30"/>
<dbReference type="OrthoDB" id="10614140at2759"/>
<evidence type="ECO:0000313" key="3">
    <source>
        <dbReference type="Proteomes" id="UP000055024"/>
    </source>
</evidence>
<evidence type="ECO:0000256" key="1">
    <source>
        <dbReference type="SAM" id="MobiDB-lite"/>
    </source>
</evidence>
<name>A0A0V1HM30_9BILA</name>
<feature type="compositionally biased region" description="Basic and acidic residues" evidence="1">
    <location>
        <begin position="61"/>
        <end position="80"/>
    </location>
</feature>
<protein>
    <submittedName>
        <fullName evidence="2">Uncharacterized protein</fullName>
    </submittedName>
</protein>
<accession>A0A0V1HM30</accession>
<keyword evidence="3" id="KW-1185">Reference proteome</keyword>
<dbReference type="Proteomes" id="UP000055024">
    <property type="component" value="Unassembled WGS sequence"/>
</dbReference>